<dbReference type="AlphaFoldDB" id="A0A2U1JNX4"/>
<evidence type="ECO:0000313" key="2">
    <source>
        <dbReference type="EMBL" id="PWA06674.1"/>
    </source>
</evidence>
<dbReference type="InterPro" id="IPR021255">
    <property type="entry name" value="DUF2807"/>
</dbReference>
<dbReference type="Gene3D" id="2.160.20.120">
    <property type="match status" value="1"/>
</dbReference>
<evidence type="ECO:0000313" key="3">
    <source>
        <dbReference type="Proteomes" id="UP000245618"/>
    </source>
</evidence>
<dbReference type="Proteomes" id="UP000245618">
    <property type="component" value="Unassembled WGS sequence"/>
</dbReference>
<reference evidence="2 3" key="1">
    <citation type="submission" date="2018-04" db="EMBL/GenBank/DDBJ databases">
        <title>Flavobacterium sp. nov., isolated from glacier ice.</title>
        <authorList>
            <person name="Liu Q."/>
            <person name="Xin Y.-H."/>
        </authorList>
    </citation>
    <scope>NUCLEOTIDE SEQUENCE [LARGE SCALE GENOMIC DNA]</scope>
    <source>
        <strain evidence="2 3">LB2P30</strain>
    </source>
</reference>
<dbReference type="OrthoDB" id="1419485at2"/>
<proteinExistence type="predicted"/>
<keyword evidence="3" id="KW-1185">Reference proteome</keyword>
<gene>
    <name evidence="2" type="ORF">DB891_15625</name>
</gene>
<comment type="caution">
    <text evidence="2">The sequence shown here is derived from an EMBL/GenBank/DDBJ whole genome shotgun (WGS) entry which is preliminary data.</text>
</comment>
<protein>
    <submittedName>
        <fullName evidence="2">DUF2807 domain-containing protein</fullName>
    </submittedName>
</protein>
<name>A0A2U1JNX4_9FLAO</name>
<evidence type="ECO:0000259" key="1">
    <source>
        <dbReference type="Pfam" id="PF10988"/>
    </source>
</evidence>
<accession>A0A2U1JNX4</accession>
<organism evidence="2 3">
    <name type="scientific">Flavobacterium laiguense</name>
    <dbReference type="NCBI Taxonomy" id="2169409"/>
    <lineage>
        <taxon>Bacteria</taxon>
        <taxon>Pseudomonadati</taxon>
        <taxon>Bacteroidota</taxon>
        <taxon>Flavobacteriia</taxon>
        <taxon>Flavobacteriales</taxon>
        <taxon>Flavobacteriaceae</taxon>
        <taxon>Flavobacterium</taxon>
    </lineage>
</organism>
<feature type="domain" description="Putative auto-transporter adhesin head GIN" evidence="1">
    <location>
        <begin position="40"/>
        <end position="259"/>
    </location>
</feature>
<dbReference type="Pfam" id="PF10988">
    <property type="entry name" value="DUF2807"/>
    <property type="match status" value="1"/>
</dbReference>
<dbReference type="RefSeq" id="WP_116764516.1">
    <property type="nucleotide sequence ID" value="NZ_QCZH01000025.1"/>
</dbReference>
<sequence>MKISHVILLFLLTTTMAIGQNKEKIKGSKTVTEKPKEIGEFNALEIEDNLTVFLEKGPKNEIKIEADDNLHEIISFDIKEKTLRIYTTKETSSFKKLTVWIKYTDDLKSVLAKNTSTVNAIEAIQLDDITFSTFDFSKLYLNVNSKNFTLKSDDKTKIELNLKAEKAKIELSKNAQIKALISTVDLAFDLYQKSIATIEGDATNAIIRLDNNSLFTGNKFNIKNADVTTEGYSVCNTLAETKLVIDATDSSKIFLLGTPKIEVRKFLGEAQFIKKLK</sequence>
<dbReference type="EMBL" id="QCZH01000025">
    <property type="protein sequence ID" value="PWA06674.1"/>
    <property type="molecule type" value="Genomic_DNA"/>
</dbReference>